<name>A0ABY3RSE2_9MICO</name>
<keyword evidence="3" id="KW-1185">Reference proteome</keyword>
<dbReference type="RefSeq" id="WP_231819579.1">
    <property type="nucleotide sequence ID" value="NZ_CP082781.1"/>
</dbReference>
<dbReference type="EMBL" id="CP082781">
    <property type="protein sequence ID" value="UGS25804.1"/>
    <property type="molecule type" value="Genomic_DNA"/>
</dbReference>
<gene>
    <name evidence="2" type="ORF">K8F61_14250</name>
</gene>
<evidence type="ECO:0000313" key="3">
    <source>
        <dbReference type="Proteomes" id="UP001199642"/>
    </source>
</evidence>
<sequence length="207" mass="21859">MSIDRAIIVHGYSATPADHWFAWLADRLREQGIDTVIPALPGTTAPDRERWVAAVRDALGTADERTAVVAHSLGTVTALHALDGLGRSERLGMFVGVAGFADPLPTLPELDPFVSPAPDLEHLASRIRRRVMLHSDDDAIVPPAHSRALGRALDADIVVVPGAGHFLASQGFTALPPLAELFGDAPETAAPETLVQEAAGSPPAARR</sequence>
<dbReference type="SUPFAM" id="SSF53474">
    <property type="entry name" value="alpha/beta-Hydrolases"/>
    <property type="match status" value="1"/>
</dbReference>
<dbReference type="InterPro" id="IPR029058">
    <property type="entry name" value="AB_hydrolase_fold"/>
</dbReference>
<protein>
    <submittedName>
        <fullName evidence="2">Alpha/beta hydrolase</fullName>
    </submittedName>
</protein>
<organism evidence="2 3">
    <name type="scientific">Microbacterium resistens</name>
    <dbReference type="NCBI Taxonomy" id="156977"/>
    <lineage>
        <taxon>Bacteria</taxon>
        <taxon>Bacillati</taxon>
        <taxon>Actinomycetota</taxon>
        <taxon>Actinomycetes</taxon>
        <taxon>Micrococcales</taxon>
        <taxon>Microbacteriaceae</taxon>
        <taxon>Microbacterium</taxon>
    </lineage>
</organism>
<dbReference type="PANTHER" id="PTHR15394:SF3">
    <property type="entry name" value="SERINE HYDROLASE RBBP9"/>
    <property type="match status" value="1"/>
</dbReference>
<dbReference type="InterPro" id="IPR010662">
    <property type="entry name" value="RBBP9/YdeN"/>
</dbReference>
<dbReference type="PANTHER" id="PTHR15394">
    <property type="entry name" value="SERINE HYDROLASE RBBP9"/>
    <property type="match status" value="1"/>
</dbReference>
<dbReference type="GO" id="GO:0016787">
    <property type="term" value="F:hydrolase activity"/>
    <property type="evidence" value="ECO:0007669"/>
    <property type="project" value="UniProtKB-KW"/>
</dbReference>
<keyword evidence="2" id="KW-0378">Hydrolase</keyword>
<evidence type="ECO:0000256" key="1">
    <source>
        <dbReference type="SAM" id="MobiDB-lite"/>
    </source>
</evidence>
<dbReference type="Proteomes" id="UP001199642">
    <property type="component" value="Chromosome"/>
</dbReference>
<reference evidence="2 3" key="1">
    <citation type="submission" date="2023-01" db="EMBL/GenBank/DDBJ databases">
        <title>Characterization of estradiol degrading bacteria Microbacterium sp. MZT7 and reveal degrading genes through genome analysis.</title>
        <authorList>
            <person name="Hao P."/>
            <person name="Gao Y."/>
        </authorList>
    </citation>
    <scope>NUCLEOTIDE SEQUENCE [LARGE SCALE GENOMIC DNA]</scope>
    <source>
        <strain evidence="2 3">MZT7</strain>
    </source>
</reference>
<dbReference type="Gene3D" id="3.40.50.1820">
    <property type="entry name" value="alpha/beta hydrolase"/>
    <property type="match status" value="1"/>
</dbReference>
<proteinExistence type="predicted"/>
<evidence type="ECO:0000313" key="2">
    <source>
        <dbReference type="EMBL" id="UGS25804.1"/>
    </source>
</evidence>
<feature type="region of interest" description="Disordered" evidence="1">
    <location>
        <begin position="186"/>
        <end position="207"/>
    </location>
</feature>
<dbReference type="Pfam" id="PF06821">
    <property type="entry name" value="Ser_hydrolase"/>
    <property type="match status" value="1"/>
</dbReference>
<accession>A0ABY3RSE2</accession>